<dbReference type="Proteomes" id="UP000800036">
    <property type="component" value="Unassembled WGS sequence"/>
</dbReference>
<evidence type="ECO:0000313" key="1">
    <source>
        <dbReference type="EMBL" id="KAF1967414.1"/>
    </source>
</evidence>
<dbReference type="EMBL" id="ML976732">
    <property type="protein sequence ID" value="KAF1967414.1"/>
    <property type="molecule type" value="Genomic_DNA"/>
</dbReference>
<sequence length="195" mass="21190">MIEGKQVGIAGKHDLHRGLDPLGNKWHGVPPTCTHMLPRQGKLVSARSQSYLVRRPFLSSRSSSSFEKKTICEATNISLGMAVCLVAVYSLGQHGAVPRRGSGASSRSGTQIRRLTMYSTECSTPPVQIAYAETRSVKYPPPFEEGVGSATTRPVQWGREYVTATISWALQNYDPNASPSPLPYLTPNSTEIEAA</sequence>
<accession>A0A6A5URZ1</accession>
<organism evidence="1 2">
    <name type="scientific">Bimuria novae-zelandiae CBS 107.79</name>
    <dbReference type="NCBI Taxonomy" id="1447943"/>
    <lineage>
        <taxon>Eukaryota</taxon>
        <taxon>Fungi</taxon>
        <taxon>Dikarya</taxon>
        <taxon>Ascomycota</taxon>
        <taxon>Pezizomycotina</taxon>
        <taxon>Dothideomycetes</taxon>
        <taxon>Pleosporomycetidae</taxon>
        <taxon>Pleosporales</taxon>
        <taxon>Massarineae</taxon>
        <taxon>Didymosphaeriaceae</taxon>
        <taxon>Bimuria</taxon>
    </lineage>
</organism>
<keyword evidence="2" id="KW-1185">Reference proteome</keyword>
<protein>
    <submittedName>
        <fullName evidence="1">Uncharacterized protein</fullName>
    </submittedName>
</protein>
<dbReference type="AlphaFoldDB" id="A0A6A5URZ1"/>
<reference evidence="1" key="1">
    <citation type="journal article" date="2020" name="Stud. Mycol.">
        <title>101 Dothideomycetes genomes: a test case for predicting lifestyles and emergence of pathogens.</title>
        <authorList>
            <person name="Haridas S."/>
            <person name="Albert R."/>
            <person name="Binder M."/>
            <person name="Bloem J."/>
            <person name="Labutti K."/>
            <person name="Salamov A."/>
            <person name="Andreopoulos B."/>
            <person name="Baker S."/>
            <person name="Barry K."/>
            <person name="Bills G."/>
            <person name="Bluhm B."/>
            <person name="Cannon C."/>
            <person name="Castanera R."/>
            <person name="Culley D."/>
            <person name="Daum C."/>
            <person name="Ezra D."/>
            <person name="Gonzalez J."/>
            <person name="Henrissat B."/>
            <person name="Kuo A."/>
            <person name="Liang C."/>
            <person name="Lipzen A."/>
            <person name="Lutzoni F."/>
            <person name="Magnuson J."/>
            <person name="Mondo S."/>
            <person name="Nolan M."/>
            <person name="Ohm R."/>
            <person name="Pangilinan J."/>
            <person name="Park H.-J."/>
            <person name="Ramirez L."/>
            <person name="Alfaro M."/>
            <person name="Sun H."/>
            <person name="Tritt A."/>
            <person name="Yoshinaga Y."/>
            <person name="Zwiers L.-H."/>
            <person name="Turgeon B."/>
            <person name="Goodwin S."/>
            <person name="Spatafora J."/>
            <person name="Crous P."/>
            <person name="Grigoriev I."/>
        </authorList>
    </citation>
    <scope>NUCLEOTIDE SEQUENCE</scope>
    <source>
        <strain evidence="1">CBS 107.79</strain>
    </source>
</reference>
<name>A0A6A5URZ1_9PLEO</name>
<evidence type="ECO:0000313" key="2">
    <source>
        <dbReference type="Proteomes" id="UP000800036"/>
    </source>
</evidence>
<gene>
    <name evidence="1" type="ORF">BU23DRAFT_573164</name>
</gene>
<proteinExistence type="predicted"/>